<sequence length="119" mass="13585">MANFVYRRQAVKRHIARSAALDAGTDRRHGRLASTRAVDTSLIEERELRDGRRIRCRIFDLGAVTGTAIGAAEESFGRGSKGFESRHFEIQARRPDLVSCRVIVRWLWQQKTGLEGRIY</sequence>
<dbReference type="RefSeq" id="WP_369454377.1">
    <property type="nucleotide sequence ID" value="NZ_JBGCUO010000001.1"/>
</dbReference>
<organism evidence="1 2">
    <name type="scientific">Isoalcanivorax beigongshangi</name>
    <dbReference type="NCBI Taxonomy" id="3238810"/>
    <lineage>
        <taxon>Bacteria</taxon>
        <taxon>Pseudomonadati</taxon>
        <taxon>Pseudomonadota</taxon>
        <taxon>Gammaproteobacteria</taxon>
        <taxon>Oceanospirillales</taxon>
        <taxon>Alcanivoracaceae</taxon>
        <taxon>Isoalcanivorax</taxon>
    </lineage>
</organism>
<comment type="caution">
    <text evidence="1">The sequence shown here is derived from an EMBL/GenBank/DDBJ whole genome shotgun (WGS) entry which is preliminary data.</text>
</comment>
<protein>
    <recommendedName>
        <fullName evidence="3">PilZ domain-containing protein</fullName>
    </recommendedName>
</protein>
<dbReference type="EMBL" id="JBGCUO010000001">
    <property type="protein sequence ID" value="MEY1661133.1"/>
    <property type="molecule type" value="Genomic_DNA"/>
</dbReference>
<keyword evidence="2" id="KW-1185">Reference proteome</keyword>
<evidence type="ECO:0000313" key="2">
    <source>
        <dbReference type="Proteomes" id="UP001562065"/>
    </source>
</evidence>
<name>A0ABV4AE49_9GAMM</name>
<evidence type="ECO:0000313" key="1">
    <source>
        <dbReference type="EMBL" id="MEY1661133.1"/>
    </source>
</evidence>
<dbReference type="Proteomes" id="UP001562065">
    <property type="component" value="Unassembled WGS sequence"/>
</dbReference>
<proteinExistence type="predicted"/>
<accession>A0ABV4AE49</accession>
<evidence type="ECO:0008006" key="3">
    <source>
        <dbReference type="Google" id="ProtNLM"/>
    </source>
</evidence>
<gene>
    <name evidence="1" type="ORF">AB5I84_03105</name>
</gene>
<reference evidence="1 2" key="1">
    <citation type="submission" date="2024-07" db="EMBL/GenBank/DDBJ databases">
        <authorList>
            <person name="Ren Q."/>
        </authorList>
    </citation>
    <scope>NUCLEOTIDE SEQUENCE [LARGE SCALE GENOMIC DNA]</scope>
    <source>
        <strain evidence="1 2">REN37</strain>
    </source>
</reference>